<keyword evidence="2" id="KW-0808">Transferase</keyword>
<feature type="region of interest" description="Disordered" evidence="1">
    <location>
        <begin position="23"/>
        <end position="75"/>
    </location>
</feature>
<protein>
    <submittedName>
        <fullName evidence="2">Calcium-dependent protein kinase</fullName>
    </submittedName>
</protein>
<reference evidence="2" key="1">
    <citation type="submission" date="2013-02" db="EMBL/GenBank/DDBJ databases">
        <title>Subcellular relocalization with neofunctionalization after gene duplications in the Brassicaceae.</title>
        <authorList>
            <person name="Liu S.-L."/>
            <person name="Pan A.Q."/>
            <person name="Adams K.L."/>
        </authorList>
    </citation>
    <scope>NUCLEOTIDE SEQUENCE</scope>
</reference>
<dbReference type="AlphaFoldDB" id="A0A0F6MXF2"/>
<accession>A0A0F6MXF2</accession>
<evidence type="ECO:0000313" key="2">
    <source>
        <dbReference type="EMBL" id="AHF27236.1"/>
    </source>
</evidence>
<proteinExistence type="predicted"/>
<keyword evidence="2" id="KW-0418">Kinase</keyword>
<gene>
    <name evidence="2" type="primary">CPK</name>
</gene>
<name>A0A0F6MXF2_CARPA</name>
<dbReference type="EMBL" id="KC692920">
    <property type="protein sequence ID" value="AHF27236.1"/>
    <property type="molecule type" value="Genomic_DNA"/>
</dbReference>
<evidence type="ECO:0000256" key="1">
    <source>
        <dbReference type="SAM" id="MobiDB-lite"/>
    </source>
</evidence>
<organism evidence="2">
    <name type="scientific">Carica papaya</name>
    <name type="common">Papaya</name>
    <dbReference type="NCBI Taxonomy" id="3649"/>
    <lineage>
        <taxon>Eukaryota</taxon>
        <taxon>Viridiplantae</taxon>
        <taxon>Streptophyta</taxon>
        <taxon>Embryophyta</taxon>
        <taxon>Tracheophyta</taxon>
        <taxon>Spermatophyta</taxon>
        <taxon>Magnoliopsida</taxon>
        <taxon>eudicotyledons</taxon>
        <taxon>Gunneridae</taxon>
        <taxon>Pentapetalae</taxon>
        <taxon>rosids</taxon>
        <taxon>malvids</taxon>
        <taxon>Brassicales</taxon>
        <taxon>Caricaceae</taxon>
        <taxon>Carica</taxon>
    </lineage>
</organism>
<feature type="non-terminal residue" evidence="2">
    <location>
        <position position="75"/>
    </location>
</feature>
<dbReference type="GO" id="GO:0016301">
    <property type="term" value="F:kinase activity"/>
    <property type="evidence" value="ECO:0007669"/>
    <property type="project" value="UniProtKB-KW"/>
</dbReference>
<sequence length="75" mass="8066">MGNTCVGPSISKNGFLQSVSGAMWRSRSPDDSISHANGKTLSEAASREPESPLPVQDKPPEQVTMPKPEAREETK</sequence>